<name>A0AAE0YP88_9GAST</name>
<evidence type="ECO:0000313" key="2">
    <source>
        <dbReference type="Proteomes" id="UP001283361"/>
    </source>
</evidence>
<sequence>MWNRIQIGDQRVGWAGPLAVCVWHGGLSELPSPSAARGCVECGVLTWGWAGPLAVCVWHGGLSELPSPSAARGCVECGVWSADLGLGGTSCRVCVCGTGDYQSCRHHQRLEAVWSVECGVWSADLGLGGTSCRVCVWHGGLSELPSPSAARGCVECGVLTWGWAGPLAVCVCVARGIIRAAVTISGSRLCGVWSADLGLGGTSCPARGCVECGVWSADLGLGGTSCRVCVCGTGDYQSCRHHQRLEAVWSVECGVLSWGWAGPLAVCVCVARVIIRAAVTISGSRLCGVWSVECGVLTWGWAGPLAVCVARGIIRAAVTISGSRLCGVWSVECGVLTWGWAGPLAVCVCVARGIIRAAVTISGSRLCGVWTARGCVECGVWSVECGVLTWGWAGPLAVCVCGTGDYQSCRHHQRLEAVWSVECGVWSADLGLGGTSCRVCVWHGGLSELPSPSAARGCVECGVWSVECGVLTWGWAGPLAVCVCGTGDYQSCRHHQRLEAVWSVECGVLTWGWAGPLAVCVWHGGFSARPSPSASRGCVECGVWCADLGLGGTSCRVCVCGTGDYQSCRHHQRLEAVWSVECGVLTWGWAGPLAVCVCGTGDYQSCRHRQRLEAVWSVECGVLTWGWAGPLARLEAVWSVECGVLTWGWAGPLAVCVCGTGDYQSCRHHQRLEAVWSVECGVLTWGWAGPLAVCVCCTGDYQSCRHRQRLEAVWSVECGVLTWGWAGPLAVCVCVARGIIRAAVTISGSRLCGVWSADLGLGGTSCRVCVWHGGLSELPSPSAARGCVECGVLTWGWAGPLAVCVCGTGDYQSCRHHQRLEAVWSVECGVLTWGWAGPLAVCVSGTGDYQSCRHHQRLEAVWSVECGVLTWGWAGPLAVCVCGTGDYQSCRHHQRLEAVWSVECGVLTWGWAGPLAVSARGCVECGVWSADLGLGGTSCRVCVCGTGDYQSCRHHQRLEAVWSVECGVWSADLGLGGTSCQLPAARGCVECGVLTWGWAGPLAVCVWHGGLSELPSPSAARGCVECGVLTWGWAGPLAVCVCGTGDYQSCRHHQRLEAVWECGVWCADLGLGGTSRRVCVLHGGLSELPSPSAARGCVECGVWSADLGLGGTSCRVCVWHGDYQSCRHRQRLEAVWSVECGVWSLECRPGAGRDLLPCVCGTGDYQSCRHHQRLEAVWSVEC</sequence>
<gene>
    <name evidence="1" type="ORF">RRG08_011265</name>
</gene>
<evidence type="ECO:0000313" key="1">
    <source>
        <dbReference type="EMBL" id="KAK3752305.1"/>
    </source>
</evidence>
<reference evidence="1" key="1">
    <citation type="journal article" date="2023" name="G3 (Bethesda)">
        <title>A reference genome for the long-term kleptoplast-retaining sea slug Elysia crispata morphotype clarki.</title>
        <authorList>
            <person name="Eastman K.E."/>
            <person name="Pendleton A.L."/>
            <person name="Shaikh M.A."/>
            <person name="Suttiyut T."/>
            <person name="Ogas R."/>
            <person name="Tomko P."/>
            <person name="Gavelis G."/>
            <person name="Widhalm J.R."/>
            <person name="Wisecaver J.H."/>
        </authorList>
    </citation>
    <scope>NUCLEOTIDE SEQUENCE</scope>
    <source>
        <strain evidence="1">ECLA1</strain>
    </source>
</reference>
<comment type="caution">
    <text evidence="1">The sequence shown here is derived from an EMBL/GenBank/DDBJ whole genome shotgun (WGS) entry which is preliminary data.</text>
</comment>
<dbReference type="Proteomes" id="UP001283361">
    <property type="component" value="Unassembled WGS sequence"/>
</dbReference>
<protein>
    <submittedName>
        <fullName evidence="1">Uncharacterized protein</fullName>
    </submittedName>
</protein>
<accession>A0AAE0YP88</accession>
<dbReference type="AlphaFoldDB" id="A0AAE0YP88"/>
<organism evidence="1 2">
    <name type="scientific">Elysia crispata</name>
    <name type="common">lettuce slug</name>
    <dbReference type="NCBI Taxonomy" id="231223"/>
    <lineage>
        <taxon>Eukaryota</taxon>
        <taxon>Metazoa</taxon>
        <taxon>Spiralia</taxon>
        <taxon>Lophotrochozoa</taxon>
        <taxon>Mollusca</taxon>
        <taxon>Gastropoda</taxon>
        <taxon>Heterobranchia</taxon>
        <taxon>Euthyneura</taxon>
        <taxon>Panpulmonata</taxon>
        <taxon>Sacoglossa</taxon>
        <taxon>Placobranchoidea</taxon>
        <taxon>Plakobranchidae</taxon>
        <taxon>Elysia</taxon>
    </lineage>
</organism>
<dbReference type="EMBL" id="JAWDGP010005772">
    <property type="protein sequence ID" value="KAK3752305.1"/>
    <property type="molecule type" value="Genomic_DNA"/>
</dbReference>
<proteinExistence type="predicted"/>
<keyword evidence="2" id="KW-1185">Reference proteome</keyword>